<dbReference type="KEGG" id="ssg:Selsp_1893"/>
<dbReference type="HOGENOM" id="CLU_028799_3_1_9"/>
<dbReference type="GO" id="GO:0043190">
    <property type="term" value="C:ATP-binding cassette (ABC) transporter complex"/>
    <property type="evidence" value="ECO:0007669"/>
    <property type="project" value="TreeGrafter"/>
</dbReference>
<name>C9LRP5_SELS3</name>
<evidence type="ECO:0000313" key="9">
    <source>
        <dbReference type="Proteomes" id="UP000003505"/>
    </source>
</evidence>
<evidence type="ECO:0000256" key="4">
    <source>
        <dbReference type="ARBA" id="ARBA00022989"/>
    </source>
</evidence>
<dbReference type="OrthoDB" id="9780716at2"/>
<dbReference type="EMBL" id="ACKP02000002">
    <property type="protein sequence ID" value="EEX78511.1"/>
    <property type="molecule type" value="Genomic_DNA"/>
</dbReference>
<comment type="subcellular location">
    <subcellularLocation>
        <location evidence="1">Cell membrane</location>
        <topology evidence="1">Multi-pass membrane protein</topology>
    </subcellularLocation>
</comment>
<evidence type="ECO:0000256" key="6">
    <source>
        <dbReference type="SAM" id="Phobius"/>
    </source>
</evidence>
<keyword evidence="3 6" id="KW-0812">Transmembrane</keyword>
<evidence type="ECO:0000256" key="3">
    <source>
        <dbReference type="ARBA" id="ARBA00022692"/>
    </source>
</evidence>
<keyword evidence="2" id="KW-1003">Cell membrane</keyword>
<reference evidence="7 10" key="2">
    <citation type="submission" date="2011-04" db="EMBL/GenBank/DDBJ databases">
        <title>The complete genome of Selenomonas sputigena DSM 20758.</title>
        <authorList>
            <consortium name="US DOE Joint Genome Institute (JGI-PGF)"/>
            <person name="Lucas S."/>
            <person name="Copeland A."/>
            <person name="Lapidus A."/>
            <person name="Bruce D."/>
            <person name="Goodwin L."/>
            <person name="Pitluck S."/>
            <person name="Peters L."/>
            <person name="Kyrpides N."/>
            <person name="Mavromatis K."/>
            <person name="Ivanova N."/>
            <person name="Ovchinnikova G."/>
            <person name="Teshima H."/>
            <person name="Detter J.C."/>
            <person name="Tapia R."/>
            <person name="Han C."/>
            <person name="Land M."/>
            <person name="Hauser L."/>
            <person name="Markowitz V."/>
            <person name="Cheng J.-F."/>
            <person name="Hugenholtz P."/>
            <person name="Woyke T."/>
            <person name="Wu D."/>
            <person name="Gronow S."/>
            <person name="Wellnitz S."/>
            <person name="Schneider S."/>
            <person name="Klenk H.-P."/>
            <person name="Eisen J.A."/>
        </authorList>
    </citation>
    <scope>NUCLEOTIDE SEQUENCE [LARGE SCALE GENOMIC DNA]</scope>
    <source>
        <strain evidence="7">ATCC 35185</strain>
        <strain evidence="10">ATCC 35185 / DSM 20758 / VPI D19B-28</strain>
    </source>
</reference>
<gene>
    <name evidence="7" type="ordered locus">Selsp_1893</name>
    <name evidence="8" type="ORF">SELSPUOL_00112</name>
</gene>
<feature type="transmembrane region" description="Helical" evidence="6">
    <location>
        <begin position="312"/>
        <end position="333"/>
    </location>
</feature>
<dbReference type="EMBL" id="CP002637">
    <property type="protein sequence ID" value="AEC00846.1"/>
    <property type="molecule type" value="Genomic_DNA"/>
</dbReference>
<dbReference type="RefSeq" id="WP_006190709.1">
    <property type="nucleotide sequence ID" value="NC_015437.1"/>
</dbReference>
<keyword evidence="4 6" id="KW-1133">Transmembrane helix</keyword>
<keyword evidence="5 6" id="KW-0472">Membrane</keyword>
<feature type="transmembrane region" description="Helical" evidence="6">
    <location>
        <begin position="282"/>
        <end position="300"/>
    </location>
</feature>
<feature type="transmembrane region" description="Helical" evidence="6">
    <location>
        <begin position="99"/>
        <end position="120"/>
    </location>
</feature>
<evidence type="ECO:0000313" key="10">
    <source>
        <dbReference type="Proteomes" id="UP000011124"/>
    </source>
</evidence>
<dbReference type="PANTHER" id="PTHR33529">
    <property type="entry name" value="SLR0882 PROTEIN-RELATED"/>
    <property type="match status" value="1"/>
</dbReference>
<evidence type="ECO:0000256" key="2">
    <source>
        <dbReference type="ARBA" id="ARBA00022475"/>
    </source>
</evidence>
<evidence type="ECO:0000256" key="1">
    <source>
        <dbReference type="ARBA" id="ARBA00004651"/>
    </source>
</evidence>
<dbReference type="AlphaFoldDB" id="C9LRP5"/>
<keyword evidence="10" id="KW-1185">Reference proteome</keyword>
<dbReference type="InterPro" id="IPR005495">
    <property type="entry name" value="LptG/LptF_permease"/>
</dbReference>
<dbReference type="GO" id="GO:0015920">
    <property type="term" value="P:lipopolysaccharide transport"/>
    <property type="evidence" value="ECO:0007669"/>
    <property type="project" value="TreeGrafter"/>
</dbReference>
<proteinExistence type="predicted"/>
<dbReference type="Pfam" id="PF03739">
    <property type="entry name" value="LptF_LptG"/>
    <property type="match status" value="1"/>
</dbReference>
<dbReference type="eggNOG" id="COG0795">
    <property type="taxonomic scope" value="Bacteria"/>
</dbReference>
<accession>C9LRP5</accession>
<dbReference type="Proteomes" id="UP000011124">
    <property type="component" value="Chromosome"/>
</dbReference>
<protein>
    <submittedName>
        <fullName evidence="7">Permease YjgP/YjgQ family protein</fullName>
    </submittedName>
    <submittedName>
        <fullName evidence="8">Permease, YjgP/YjgQ family</fullName>
    </submittedName>
</protein>
<feature type="transmembrane region" description="Helical" evidence="6">
    <location>
        <begin position="339"/>
        <end position="358"/>
    </location>
</feature>
<dbReference type="STRING" id="546271.Selsp_1893"/>
<dbReference type="Proteomes" id="UP000003505">
    <property type="component" value="Unassembled WGS sequence"/>
</dbReference>
<feature type="transmembrane region" description="Helical" evidence="6">
    <location>
        <begin position="56"/>
        <end position="78"/>
    </location>
</feature>
<dbReference type="PANTHER" id="PTHR33529:SF6">
    <property type="entry name" value="YJGP_YJGQ FAMILY PERMEASE"/>
    <property type="match status" value="1"/>
</dbReference>
<reference evidence="8 9" key="1">
    <citation type="submission" date="2009-09" db="EMBL/GenBank/DDBJ databases">
        <authorList>
            <person name="Weinstock G."/>
            <person name="Sodergren E."/>
            <person name="Clifton S."/>
            <person name="Fulton L."/>
            <person name="Fulton B."/>
            <person name="Courtney L."/>
            <person name="Fronick C."/>
            <person name="Harrison M."/>
            <person name="Strong C."/>
            <person name="Farmer C."/>
            <person name="Delahaunty K."/>
            <person name="Markovic C."/>
            <person name="Hall O."/>
            <person name="Minx P."/>
            <person name="Tomlinson C."/>
            <person name="Mitreva M."/>
            <person name="Nelson J."/>
            <person name="Hou S."/>
            <person name="Wollam A."/>
            <person name="Pepin K.H."/>
            <person name="Johnson M."/>
            <person name="Bhonagiri V."/>
            <person name="Nash W.E."/>
            <person name="Warren W."/>
            <person name="Chinwalla A."/>
            <person name="Mardis E.R."/>
            <person name="Wilson R.K."/>
        </authorList>
    </citation>
    <scope>NUCLEOTIDE SEQUENCE [LARGE SCALE GENOMIC DNA]</scope>
    <source>
        <strain evidence="8">ATCC 35185</strain>
        <strain evidence="9">ATCC 35185 / DSM 20758 / VPI D19B-28</strain>
    </source>
</reference>
<feature type="transmembrane region" description="Helical" evidence="6">
    <location>
        <begin position="14"/>
        <end position="36"/>
    </location>
</feature>
<sequence>MQIRLLDKYIFREVCLAFFFGICGTSAVFVGSGTLFRIAQYITEYGASFGSVVKMFIFSLPAIAIYTFPMSMLLAALLTFGRLSSSSEITAMKSCGVSFYRIAAPVIVLGVVVSIFSILFTEHIVPRANNAYENVIAYEIQGNAAPKSQDHIVIKEIKDGEMQRLMYARRYDAATETLEGVTLQSFEQGETKYVQDAAYAKWEGTQWTMYRGAIYEVSGGKSEHTMRFDKQVLPINAGPGRIVREQKKPEELTMKELRQQIELMRTQFVDTKKLETELYQRITIPMASLVFAIIGVPLGIQPTRSSSSRGIGLSLLIFFCYYVLMTLAGALGQSGALNPAYAVWLPNVAGLLIGAYLMREAAH</sequence>
<evidence type="ECO:0000313" key="7">
    <source>
        <dbReference type="EMBL" id="AEC00846.1"/>
    </source>
</evidence>
<evidence type="ECO:0000313" key="8">
    <source>
        <dbReference type="EMBL" id="EEX78511.1"/>
    </source>
</evidence>
<organism evidence="8 9">
    <name type="scientific">Selenomonas sputigena (strain ATCC 35185 / DSM 20758 / CCUG 44933 / VPI D19B-28)</name>
    <dbReference type="NCBI Taxonomy" id="546271"/>
    <lineage>
        <taxon>Bacteria</taxon>
        <taxon>Bacillati</taxon>
        <taxon>Bacillota</taxon>
        <taxon>Negativicutes</taxon>
        <taxon>Selenomonadales</taxon>
        <taxon>Selenomonadaceae</taxon>
        <taxon>Selenomonas</taxon>
    </lineage>
</organism>
<evidence type="ECO:0000256" key="5">
    <source>
        <dbReference type="ARBA" id="ARBA00023136"/>
    </source>
</evidence>